<dbReference type="EMBL" id="CP039690">
    <property type="protein sequence ID" value="QCI64952.1"/>
    <property type="molecule type" value="Genomic_DNA"/>
</dbReference>
<protein>
    <submittedName>
        <fullName evidence="3">Pilus assembly protein</fullName>
    </submittedName>
</protein>
<keyword evidence="1" id="KW-0472">Membrane</keyword>
<dbReference type="InterPro" id="IPR012495">
    <property type="entry name" value="TadE-like_dom"/>
</dbReference>
<keyword evidence="1" id="KW-0812">Transmembrane</keyword>
<evidence type="ECO:0000313" key="3">
    <source>
        <dbReference type="EMBL" id="QCI64952.1"/>
    </source>
</evidence>
<feature type="transmembrane region" description="Helical" evidence="1">
    <location>
        <begin position="43"/>
        <end position="65"/>
    </location>
</feature>
<feature type="domain" description="TadE-like" evidence="2">
    <location>
        <begin position="37"/>
        <end position="79"/>
    </location>
</feature>
<proteinExistence type="predicted"/>
<dbReference type="AlphaFoldDB" id="A0A4D7BA47"/>
<name>A0A4D7BA47_9HYPH</name>
<dbReference type="Pfam" id="PF07811">
    <property type="entry name" value="TadE"/>
    <property type="match status" value="1"/>
</dbReference>
<evidence type="ECO:0000256" key="1">
    <source>
        <dbReference type="SAM" id="Phobius"/>
    </source>
</evidence>
<accession>A0A4D7BA47</accession>
<reference evidence="3 4" key="1">
    <citation type="submission" date="2019-04" db="EMBL/GenBank/DDBJ databases">
        <title>Phreatobacter aquaticus sp. nov.</title>
        <authorList>
            <person name="Choi A."/>
        </authorList>
    </citation>
    <scope>NUCLEOTIDE SEQUENCE [LARGE SCALE GENOMIC DNA]</scope>
    <source>
        <strain evidence="3 4">KCTC 52518</strain>
    </source>
</reference>
<sequence length="195" mass="20805">MSVLRPGGCMTWLSLRSLRGGLTPVRIVRRFKRDADGVTAVEFGLVALPFFTLLFGIIEVALAFFASQILETATADAARLVLTGQAQAANFNKAAFQQAVCDKARVMLSCSGIAVDVKTVANFGNADTSGPARTSSGAVNYSSMGYNQGNGGDIVVVKVVYEWPIMMPTFGLGFGDLPNGKRLLRATAVFRNEPF</sequence>
<keyword evidence="1" id="KW-1133">Transmembrane helix</keyword>
<evidence type="ECO:0000259" key="2">
    <source>
        <dbReference type="Pfam" id="PF07811"/>
    </source>
</evidence>
<gene>
    <name evidence="3" type="ORF">E8M01_12385</name>
</gene>
<keyword evidence="4" id="KW-1185">Reference proteome</keyword>
<evidence type="ECO:0000313" key="4">
    <source>
        <dbReference type="Proteomes" id="UP000298781"/>
    </source>
</evidence>
<dbReference type="OrthoDB" id="7349713at2"/>
<organism evidence="3 4">
    <name type="scientific">Phreatobacter stygius</name>
    <dbReference type="NCBI Taxonomy" id="1940610"/>
    <lineage>
        <taxon>Bacteria</taxon>
        <taxon>Pseudomonadati</taxon>
        <taxon>Pseudomonadota</taxon>
        <taxon>Alphaproteobacteria</taxon>
        <taxon>Hyphomicrobiales</taxon>
        <taxon>Phreatobacteraceae</taxon>
        <taxon>Phreatobacter</taxon>
    </lineage>
</organism>
<dbReference type="Proteomes" id="UP000298781">
    <property type="component" value="Chromosome"/>
</dbReference>
<dbReference type="KEGG" id="pstg:E8M01_12385"/>